<protein>
    <submittedName>
        <fullName evidence="3">Uncharacterized protein</fullName>
    </submittedName>
</protein>
<sequence>MYRGSCRYLTIPRLGAACRKPGPGERTSFHRNSVGPAPSGRANGMSQASRSFLDFSERLWVFSSLIDFSRHFCHFLAFWDIPAIFWLSHTLLPFPGFLGHPCHFLTFPDISVISWLSGTFLPFSGFLGHLCHFLAFWDIS</sequence>
<reference evidence="3" key="1">
    <citation type="submission" date="2017-07" db="EMBL/GenBank/DDBJ databases">
        <title>Taro Niue Genome Assembly and Annotation.</title>
        <authorList>
            <person name="Atibalentja N."/>
            <person name="Keating K."/>
            <person name="Fields C.J."/>
        </authorList>
    </citation>
    <scope>NUCLEOTIDE SEQUENCE</scope>
    <source>
        <strain evidence="3">Niue_2</strain>
        <tissue evidence="3">Leaf</tissue>
    </source>
</reference>
<evidence type="ECO:0000313" key="4">
    <source>
        <dbReference type="Proteomes" id="UP000652761"/>
    </source>
</evidence>
<dbReference type="EMBL" id="NMUH01000874">
    <property type="protein sequence ID" value="MQL86110.1"/>
    <property type="molecule type" value="Genomic_DNA"/>
</dbReference>
<evidence type="ECO:0000313" key="3">
    <source>
        <dbReference type="EMBL" id="MQL86110.1"/>
    </source>
</evidence>
<organism evidence="3 4">
    <name type="scientific">Colocasia esculenta</name>
    <name type="common">Wild taro</name>
    <name type="synonym">Arum esculentum</name>
    <dbReference type="NCBI Taxonomy" id="4460"/>
    <lineage>
        <taxon>Eukaryota</taxon>
        <taxon>Viridiplantae</taxon>
        <taxon>Streptophyta</taxon>
        <taxon>Embryophyta</taxon>
        <taxon>Tracheophyta</taxon>
        <taxon>Spermatophyta</taxon>
        <taxon>Magnoliopsida</taxon>
        <taxon>Liliopsida</taxon>
        <taxon>Araceae</taxon>
        <taxon>Aroideae</taxon>
        <taxon>Colocasieae</taxon>
        <taxon>Colocasia</taxon>
    </lineage>
</organism>
<comment type="caution">
    <text evidence="3">The sequence shown here is derived from an EMBL/GenBank/DDBJ whole genome shotgun (WGS) entry which is preliminary data.</text>
</comment>
<gene>
    <name evidence="3" type="ORF">Taro_018648</name>
</gene>
<keyword evidence="4" id="KW-1185">Reference proteome</keyword>
<keyword evidence="2" id="KW-1133">Transmembrane helix</keyword>
<name>A0A843UWT8_COLES</name>
<dbReference type="Proteomes" id="UP000652761">
    <property type="component" value="Unassembled WGS sequence"/>
</dbReference>
<keyword evidence="2" id="KW-0472">Membrane</keyword>
<feature type="transmembrane region" description="Helical" evidence="2">
    <location>
        <begin position="112"/>
        <end position="137"/>
    </location>
</feature>
<evidence type="ECO:0000256" key="2">
    <source>
        <dbReference type="SAM" id="Phobius"/>
    </source>
</evidence>
<dbReference type="OrthoDB" id="10262062at2759"/>
<accession>A0A843UWT8</accession>
<dbReference type="AlphaFoldDB" id="A0A843UWT8"/>
<feature type="transmembrane region" description="Helical" evidence="2">
    <location>
        <begin position="72"/>
        <end position="92"/>
    </location>
</feature>
<proteinExistence type="predicted"/>
<feature type="region of interest" description="Disordered" evidence="1">
    <location>
        <begin position="22"/>
        <end position="43"/>
    </location>
</feature>
<keyword evidence="2" id="KW-0812">Transmembrane</keyword>
<evidence type="ECO:0000256" key="1">
    <source>
        <dbReference type="SAM" id="MobiDB-lite"/>
    </source>
</evidence>
<feature type="non-terminal residue" evidence="3">
    <location>
        <position position="1"/>
    </location>
</feature>